<reference evidence="1" key="1">
    <citation type="submission" date="2022-08" db="EMBL/GenBank/DDBJ databases">
        <title>Genome Sequence of Pycnoporus sanguineus.</title>
        <authorList>
            <person name="Buettner E."/>
        </authorList>
    </citation>
    <scope>NUCLEOTIDE SEQUENCE</scope>
    <source>
        <strain evidence="1">CG-C14</strain>
    </source>
</reference>
<name>A0ACC1P4K6_9APHY</name>
<comment type="caution">
    <text evidence="1">The sequence shown here is derived from an EMBL/GenBank/DDBJ whole genome shotgun (WGS) entry which is preliminary data.</text>
</comment>
<gene>
    <name evidence="1" type="ORF">NUW54_g9865</name>
</gene>
<evidence type="ECO:0000313" key="1">
    <source>
        <dbReference type="EMBL" id="KAJ2986202.1"/>
    </source>
</evidence>
<evidence type="ECO:0000313" key="2">
    <source>
        <dbReference type="Proteomes" id="UP001144978"/>
    </source>
</evidence>
<protein>
    <submittedName>
        <fullName evidence="1">Uncharacterized protein</fullName>
    </submittedName>
</protein>
<proteinExistence type="predicted"/>
<dbReference type="EMBL" id="JANSHE010003410">
    <property type="protein sequence ID" value="KAJ2986202.1"/>
    <property type="molecule type" value="Genomic_DNA"/>
</dbReference>
<dbReference type="Proteomes" id="UP001144978">
    <property type="component" value="Unassembled WGS sequence"/>
</dbReference>
<keyword evidence="2" id="KW-1185">Reference proteome</keyword>
<sequence length="444" mass="49146">MIDWDSSGVPGVPYESAFGTSVLRLGLSYDWRTISKLYEGSRISNYISNLASLEELSLLVRITRPTESSQMPPDIQKLASWLQDTVTPLSCRRLQRIHIRMQDLYSGQPTPVYEIFDPDNHLDHVFNRIPELRELAVQFDYVREQSAQGSHPPGPSETISMYKALLCAMPELKAKLLMLAHSRARGRGVAWQAFSIIRGTAPGQPFVHSGSPMSKSSVSRGAEADPRLLAIFYEPTFQAPVSRCFVSFFHNSHFTLVSRHSIESYDPMKRLSPGSLRYAVIQMDPVAMVAHYADATATAAAQAMRPKKYLDGGKDYTALSSCFANRILDLLVCQVTLSLASELDQGVGPPIPHKRLVPLRLPPAFYDDDDDDDDDEECLGTPDDDECDDIEDFFFLGFRGLPPVSPGENIGIVAGELDGLAPLTTLGTLQSLPELDAFEALSIF</sequence>
<accession>A0ACC1P4K6</accession>
<organism evidence="1 2">
    <name type="scientific">Trametes sanguinea</name>
    <dbReference type="NCBI Taxonomy" id="158606"/>
    <lineage>
        <taxon>Eukaryota</taxon>
        <taxon>Fungi</taxon>
        <taxon>Dikarya</taxon>
        <taxon>Basidiomycota</taxon>
        <taxon>Agaricomycotina</taxon>
        <taxon>Agaricomycetes</taxon>
        <taxon>Polyporales</taxon>
        <taxon>Polyporaceae</taxon>
        <taxon>Trametes</taxon>
    </lineage>
</organism>